<keyword evidence="1" id="KW-0472">Membrane</keyword>
<feature type="transmembrane region" description="Helical" evidence="1">
    <location>
        <begin position="61"/>
        <end position="84"/>
    </location>
</feature>
<gene>
    <name evidence="2" type="ORF">E2K98_13075</name>
</gene>
<proteinExistence type="predicted"/>
<dbReference type="EMBL" id="SMYO01000005">
    <property type="protein sequence ID" value="TDK61810.1"/>
    <property type="molecule type" value="Genomic_DNA"/>
</dbReference>
<evidence type="ECO:0000256" key="1">
    <source>
        <dbReference type="SAM" id="Phobius"/>
    </source>
</evidence>
<protein>
    <submittedName>
        <fullName evidence="2">Uncharacterized protein</fullName>
    </submittedName>
</protein>
<dbReference type="RefSeq" id="WP_133334695.1">
    <property type="nucleotide sequence ID" value="NZ_SMYO01000005.1"/>
</dbReference>
<dbReference type="Proteomes" id="UP000295132">
    <property type="component" value="Unassembled WGS sequence"/>
</dbReference>
<dbReference type="AlphaFoldDB" id="A0A4R5VTM1"/>
<accession>A0A4R5VTM1</accession>
<name>A0A4R5VTM1_9BACI</name>
<feature type="transmembrane region" description="Helical" evidence="1">
    <location>
        <begin position="6"/>
        <end position="26"/>
    </location>
</feature>
<reference evidence="2 3" key="1">
    <citation type="submission" date="2019-03" db="EMBL/GenBank/DDBJ databases">
        <title>Bacillus niacini sp. nov. a Nicotinate-Metabolizing Mesophile Isolated from Soil.</title>
        <authorList>
            <person name="Zhang G."/>
        </authorList>
    </citation>
    <scope>NUCLEOTIDE SEQUENCE [LARGE SCALE GENOMIC DNA]</scope>
    <source>
        <strain evidence="2 3">WN066</strain>
    </source>
</reference>
<keyword evidence="1" id="KW-0812">Transmembrane</keyword>
<evidence type="ECO:0000313" key="2">
    <source>
        <dbReference type="EMBL" id="TDK61810.1"/>
    </source>
</evidence>
<feature type="transmembrane region" description="Helical" evidence="1">
    <location>
        <begin position="33"/>
        <end position="55"/>
    </location>
</feature>
<organism evidence="2 3">
    <name type="scientific">Bacillus salipaludis</name>
    <dbReference type="NCBI Taxonomy" id="2547811"/>
    <lineage>
        <taxon>Bacteria</taxon>
        <taxon>Bacillati</taxon>
        <taxon>Bacillota</taxon>
        <taxon>Bacilli</taxon>
        <taxon>Bacillales</taxon>
        <taxon>Bacillaceae</taxon>
        <taxon>Bacillus</taxon>
    </lineage>
</organism>
<comment type="caution">
    <text evidence="2">The sequence shown here is derived from an EMBL/GenBank/DDBJ whole genome shotgun (WGS) entry which is preliminary data.</text>
</comment>
<sequence>MENILFVVLIIIAILIVGSCLIKTSFNKRKRIITGIVLILSVFLYPMFVPFFGGIGGLDGVVSLMAFHFILLVGGLLTLIVGFFTKSEYKKIDKQTNNKQQ</sequence>
<keyword evidence="1" id="KW-1133">Transmembrane helix</keyword>
<evidence type="ECO:0000313" key="3">
    <source>
        <dbReference type="Proteomes" id="UP000295132"/>
    </source>
</evidence>